<dbReference type="Proteomes" id="UP001211015">
    <property type="component" value="Unassembled WGS sequence"/>
</dbReference>
<name>A0AAW6ECU4_9FIRM</name>
<reference evidence="1" key="1">
    <citation type="submission" date="2023-01" db="EMBL/GenBank/DDBJ databases">
        <title>Human gut microbiome strain richness.</title>
        <authorList>
            <person name="Chen-Liaw A."/>
        </authorList>
    </citation>
    <scope>NUCLEOTIDE SEQUENCE</scope>
    <source>
        <strain evidence="1">1001275st1_F4_1001275B_160808</strain>
    </source>
</reference>
<evidence type="ECO:0000313" key="2">
    <source>
        <dbReference type="Proteomes" id="UP001211015"/>
    </source>
</evidence>
<dbReference type="EMBL" id="JAQMLV010000009">
    <property type="protein sequence ID" value="MDB8744870.1"/>
    <property type="molecule type" value="Genomic_DNA"/>
</dbReference>
<evidence type="ECO:0008006" key="3">
    <source>
        <dbReference type="Google" id="ProtNLM"/>
    </source>
</evidence>
<sequence length="93" mass="10088">MTGFLCAVISQVSAVFSLTISVLGDEDDGLLYRCAGSKADGMLFRFGGKAFFCCGRGVHKKCIDGGTVCINERTEKNEEENFENSQLRSCDCS</sequence>
<evidence type="ECO:0000313" key="1">
    <source>
        <dbReference type="EMBL" id="MDB8744870.1"/>
    </source>
</evidence>
<protein>
    <recommendedName>
        <fullName evidence="3">Secreted protein</fullName>
    </recommendedName>
</protein>
<accession>A0AAW6ECU4</accession>
<dbReference type="RefSeq" id="WP_272111723.1">
    <property type="nucleotide sequence ID" value="NZ_JAQMLV010000009.1"/>
</dbReference>
<organism evidence="1 2">
    <name type="scientific">Ruminococcus bicirculans</name>
    <name type="common">ex Wegman et al. 2014</name>
    <dbReference type="NCBI Taxonomy" id="1160721"/>
    <lineage>
        <taxon>Bacteria</taxon>
        <taxon>Bacillati</taxon>
        <taxon>Bacillota</taxon>
        <taxon>Clostridia</taxon>
        <taxon>Eubacteriales</taxon>
        <taxon>Oscillospiraceae</taxon>
        <taxon>Ruminococcus</taxon>
    </lineage>
</organism>
<dbReference type="AlphaFoldDB" id="A0AAW6ECU4"/>
<gene>
    <name evidence="1" type="ORF">PNU62_07555</name>
</gene>
<proteinExistence type="predicted"/>
<comment type="caution">
    <text evidence="1">The sequence shown here is derived from an EMBL/GenBank/DDBJ whole genome shotgun (WGS) entry which is preliminary data.</text>
</comment>